<feature type="domain" description="Cadherin" evidence="8">
    <location>
        <begin position="278"/>
        <end position="383"/>
    </location>
</feature>
<evidence type="ECO:0000256" key="2">
    <source>
        <dbReference type="ARBA" id="ARBA00022737"/>
    </source>
</evidence>
<dbReference type="Gene3D" id="2.60.40.60">
    <property type="entry name" value="Cadherins"/>
    <property type="match status" value="4"/>
</dbReference>
<evidence type="ECO:0000259" key="8">
    <source>
        <dbReference type="PROSITE" id="PS50268"/>
    </source>
</evidence>
<evidence type="ECO:0000313" key="10">
    <source>
        <dbReference type="RefSeq" id="XP_015270536.1"/>
    </source>
</evidence>
<dbReference type="InterPro" id="IPR002126">
    <property type="entry name" value="Cadherin-like_dom"/>
</dbReference>
<dbReference type="PROSITE" id="PS50268">
    <property type="entry name" value="CADHERIN_2"/>
    <property type="match status" value="5"/>
</dbReference>
<keyword evidence="2" id="KW-0677">Repeat</keyword>
<organism evidence="9 10">
    <name type="scientific">Gekko japonicus</name>
    <name type="common">Schlegel's Japanese gecko</name>
    <dbReference type="NCBI Taxonomy" id="146911"/>
    <lineage>
        <taxon>Eukaryota</taxon>
        <taxon>Metazoa</taxon>
        <taxon>Chordata</taxon>
        <taxon>Craniata</taxon>
        <taxon>Vertebrata</taxon>
        <taxon>Euteleostomi</taxon>
        <taxon>Lepidosauria</taxon>
        <taxon>Squamata</taxon>
        <taxon>Bifurcata</taxon>
        <taxon>Gekkota</taxon>
        <taxon>Gekkonidae</taxon>
        <taxon>Gekkoninae</taxon>
        <taxon>Gekko</taxon>
    </lineage>
</organism>
<proteinExistence type="predicted"/>
<dbReference type="RefSeq" id="XP_015270536.1">
    <property type="nucleotide sequence ID" value="XM_015415050.1"/>
</dbReference>
<protein>
    <submittedName>
        <fullName evidence="10">Cadherin-related family member 3</fullName>
    </submittedName>
</protein>
<feature type="transmembrane region" description="Helical" evidence="7">
    <location>
        <begin position="525"/>
        <end position="550"/>
    </location>
</feature>
<feature type="domain" description="Cadherin" evidence="8">
    <location>
        <begin position="164"/>
        <end position="277"/>
    </location>
</feature>
<reference evidence="10" key="1">
    <citation type="submission" date="2025-08" db="UniProtKB">
        <authorList>
            <consortium name="RefSeq"/>
        </authorList>
    </citation>
    <scope>IDENTIFICATION</scope>
</reference>
<sequence>MVVMRFILVKLSGQLQESCYSLNITVTNGQGLSTSRTVIINIININDQSPYFTITKTVFRIKEEEKIGTIVTTITAVDPDGEFFSNSLRYSITAPQGIPYFSINPDNGVIQVARRIDRDIGPLNQHPNISLEIHVEDSPSNGRSNSTTVVISTEDINDHPPECQRYTYREQFSETISIGTVIVDLKNVCWDHDAVAPNNLFNFTGLSGVGSYKFAQNPPGSGRIELVGNVDLENETGGAEKDYILNIVVQDIVWPFYRNNIYIFVRILPVNEFEPVFSSPSYVFNASEILAVMSKIGTVTATDEDIPSTGISYSIVDGGGTLDYSEIFWIDPEEGTVQIVAQLDYEITKRYLLTIQASDNEHKTQTAQVTVNVLEANDEKPVCSPSSHLLEVPVDLTPGTNINGLYISCVDRDSSPRSFRYSINSGNVNNHFTFSPSAGSGISRLILVSPFDYERGLDTVWEYRLEVFITDDNLLSVENSSTALVQTGTVTLTVKVIPNPTTVVPTTPGVTLVTSRENVYVVSAWYVPFIICLGILLLLGLLGYLTFLLARYIRTHCQPKPKQDKKPLIKTREKKRVKKEEVWEMTNVNTVFDGEARDPVTGHLYEFNSKSGARRWKNTNVPPESEAKDPVAQPIIVGNNSNSDGKFGVQSIAMKESMSDLSNFQPQGEYE</sequence>
<dbReference type="Proteomes" id="UP000694871">
    <property type="component" value="Unplaced"/>
</dbReference>
<feature type="domain" description="Cadherin" evidence="8">
    <location>
        <begin position="384"/>
        <end position="507"/>
    </location>
</feature>
<keyword evidence="9" id="KW-1185">Reference proteome</keyword>
<gene>
    <name evidence="10" type="primary">CDHR3</name>
</gene>
<dbReference type="InterPro" id="IPR015919">
    <property type="entry name" value="Cadherin-like_sf"/>
</dbReference>
<dbReference type="SMART" id="SM00112">
    <property type="entry name" value="CA"/>
    <property type="match status" value="3"/>
</dbReference>
<evidence type="ECO:0000256" key="5">
    <source>
        <dbReference type="PROSITE-ProRule" id="PRU00043"/>
    </source>
</evidence>
<dbReference type="CDD" id="cd11304">
    <property type="entry name" value="Cadherin_repeat"/>
    <property type="match status" value="3"/>
</dbReference>
<dbReference type="PANTHER" id="PTHR24027">
    <property type="entry name" value="CADHERIN-23"/>
    <property type="match status" value="1"/>
</dbReference>
<dbReference type="PRINTS" id="PR00205">
    <property type="entry name" value="CADHERIN"/>
</dbReference>
<evidence type="ECO:0000256" key="7">
    <source>
        <dbReference type="SAM" id="Phobius"/>
    </source>
</evidence>
<evidence type="ECO:0000313" key="9">
    <source>
        <dbReference type="Proteomes" id="UP000694871"/>
    </source>
</evidence>
<name>A0ABM1K9Z9_GEKJA</name>
<feature type="region of interest" description="Disordered" evidence="6">
    <location>
        <begin position="615"/>
        <end position="643"/>
    </location>
</feature>
<keyword evidence="3 5" id="KW-0106">Calcium</keyword>
<dbReference type="InterPro" id="IPR039808">
    <property type="entry name" value="Cadherin"/>
</dbReference>
<keyword evidence="4 7" id="KW-0472">Membrane</keyword>
<feature type="domain" description="Cadherin" evidence="8">
    <location>
        <begin position="53"/>
        <end position="163"/>
    </location>
</feature>
<evidence type="ECO:0000256" key="6">
    <source>
        <dbReference type="SAM" id="MobiDB-lite"/>
    </source>
</evidence>
<dbReference type="Pfam" id="PF00028">
    <property type="entry name" value="Cadherin"/>
    <property type="match status" value="2"/>
</dbReference>
<dbReference type="GeneID" id="107113699"/>
<evidence type="ECO:0000256" key="3">
    <source>
        <dbReference type="ARBA" id="ARBA00022837"/>
    </source>
</evidence>
<keyword evidence="7" id="KW-0812">Transmembrane</keyword>
<evidence type="ECO:0000256" key="1">
    <source>
        <dbReference type="ARBA" id="ARBA00004370"/>
    </source>
</evidence>
<keyword evidence="7" id="KW-1133">Transmembrane helix</keyword>
<evidence type="ECO:0000256" key="4">
    <source>
        <dbReference type="ARBA" id="ARBA00023136"/>
    </source>
</evidence>
<dbReference type="SUPFAM" id="SSF49313">
    <property type="entry name" value="Cadherin-like"/>
    <property type="match status" value="4"/>
</dbReference>
<dbReference type="PANTHER" id="PTHR24027:SF439">
    <property type="entry name" value="CADHERIN-RELATED FAMILY MEMBER 3"/>
    <property type="match status" value="1"/>
</dbReference>
<feature type="domain" description="Cadherin" evidence="8">
    <location>
        <begin position="11"/>
        <end position="52"/>
    </location>
</feature>
<comment type="subcellular location">
    <subcellularLocation>
        <location evidence="1">Membrane</location>
    </subcellularLocation>
</comment>
<accession>A0ABM1K9Z9</accession>